<evidence type="ECO:0000313" key="2">
    <source>
        <dbReference type="EMBL" id="OGC24186.1"/>
    </source>
</evidence>
<proteinExistence type="inferred from homology"/>
<dbReference type="EMBL" id="MEUB01000011">
    <property type="protein sequence ID" value="OGC24186.1"/>
    <property type="molecule type" value="Genomic_DNA"/>
</dbReference>
<gene>
    <name evidence="2" type="ORF">A2310_06540</name>
</gene>
<dbReference type="InterPro" id="IPR000600">
    <property type="entry name" value="ROK"/>
</dbReference>
<protein>
    <recommendedName>
        <fullName evidence="4">Transcriptional regulator</fullName>
    </recommendedName>
</protein>
<reference evidence="2 3" key="1">
    <citation type="journal article" date="2016" name="Nat. Commun.">
        <title>Thousands of microbial genomes shed light on interconnected biogeochemical processes in an aquifer system.</title>
        <authorList>
            <person name="Anantharaman K."/>
            <person name="Brown C.T."/>
            <person name="Hug L.A."/>
            <person name="Sharon I."/>
            <person name="Castelle C.J."/>
            <person name="Probst A.J."/>
            <person name="Thomas B.C."/>
            <person name="Singh A."/>
            <person name="Wilkins M.J."/>
            <person name="Karaoz U."/>
            <person name="Brodie E.L."/>
            <person name="Williams K.H."/>
            <person name="Hubbard S.S."/>
            <person name="Banfield J.F."/>
        </authorList>
    </citation>
    <scope>NUCLEOTIDE SEQUENCE [LARGE SCALE GENOMIC DNA]</scope>
</reference>
<comment type="similarity">
    <text evidence="1">Belongs to the ROK (NagC/XylR) family.</text>
</comment>
<accession>A0A1F4SUT3</accession>
<dbReference type="Proteomes" id="UP000178417">
    <property type="component" value="Unassembled WGS sequence"/>
</dbReference>
<evidence type="ECO:0000256" key="1">
    <source>
        <dbReference type="ARBA" id="ARBA00006479"/>
    </source>
</evidence>
<dbReference type="PANTHER" id="PTHR18964">
    <property type="entry name" value="ROK (REPRESSOR, ORF, KINASE) FAMILY"/>
    <property type="match status" value="1"/>
</dbReference>
<evidence type="ECO:0008006" key="4">
    <source>
        <dbReference type="Google" id="ProtNLM"/>
    </source>
</evidence>
<dbReference type="Gene3D" id="3.30.420.40">
    <property type="match status" value="2"/>
</dbReference>
<name>A0A1F4SUT3_UNCSA</name>
<sequence>MNPKPKYVIGIDLGGTKIASALVNLDQKKIITDINIPTEANKGKKVVIDKIKKSIDTLIKAAKDKKISAIGIGMPGPILYEKGIVINPPNLPGWKKVNLKKILSDKFKVPVYVDNDANCAALGEAIYGAGRNAKNFIYITVSTGIGGGIIIDRKIYRGQNGSAGEFGHMVIDPKGYKCGCGNYGDFESMASGTAIKTRSGEDAMAIHIEAKQGDKKAIKIIEETAHYLGIGIANLVNIFDPELVIIGGGLSNMKNMLLTPTRKYVKKHALSIPASSVKIVRACLGTKAGIMGAAGLCL</sequence>
<dbReference type="InterPro" id="IPR043129">
    <property type="entry name" value="ATPase_NBD"/>
</dbReference>
<comment type="caution">
    <text evidence="2">The sequence shown here is derived from an EMBL/GenBank/DDBJ whole genome shotgun (WGS) entry which is preliminary data.</text>
</comment>
<dbReference type="CDD" id="cd24076">
    <property type="entry name" value="ASKHA_ATPase_ROK_BsXylR-like"/>
    <property type="match status" value="1"/>
</dbReference>
<dbReference type="InterPro" id="IPR049874">
    <property type="entry name" value="ROK_cs"/>
</dbReference>
<dbReference type="PROSITE" id="PS01125">
    <property type="entry name" value="ROK"/>
    <property type="match status" value="1"/>
</dbReference>
<dbReference type="STRING" id="1802579.A2310_06540"/>
<dbReference type="AlphaFoldDB" id="A0A1F4SUT3"/>
<dbReference type="PANTHER" id="PTHR18964:SF149">
    <property type="entry name" value="BIFUNCTIONAL UDP-N-ACETYLGLUCOSAMINE 2-EPIMERASE_N-ACETYLMANNOSAMINE KINASE"/>
    <property type="match status" value="1"/>
</dbReference>
<organism evidence="2 3">
    <name type="scientific">candidate division WOR-1 bacterium RIFOXYB2_FULL_37_13</name>
    <dbReference type="NCBI Taxonomy" id="1802579"/>
    <lineage>
        <taxon>Bacteria</taxon>
        <taxon>Bacillati</taxon>
        <taxon>Saganbacteria</taxon>
    </lineage>
</organism>
<dbReference type="SUPFAM" id="SSF53067">
    <property type="entry name" value="Actin-like ATPase domain"/>
    <property type="match status" value="1"/>
</dbReference>
<dbReference type="Pfam" id="PF00480">
    <property type="entry name" value="ROK"/>
    <property type="match status" value="1"/>
</dbReference>
<evidence type="ECO:0000313" key="3">
    <source>
        <dbReference type="Proteomes" id="UP000178417"/>
    </source>
</evidence>